<proteinExistence type="predicted"/>
<gene>
    <name evidence="1" type="ORF">Glove_144g147</name>
</gene>
<organism evidence="1 2">
    <name type="scientific">Diversispora epigaea</name>
    <dbReference type="NCBI Taxonomy" id="1348612"/>
    <lineage>
        <taxon>Eukaryota</taxon>
        <taxon>Fungi</taxon>
        <taxon>Fungi incertae sedis</taxon>
        <taxon>Mucoromycota</taxon>
        <taxon>Glomeromycotina</taxon>
        <taxon>Glomeromycetes</taxon>
        <taxon>Diversisporales</taxon>
        <taxon>Diversisporaceae</taxon>
        <taxon>Diversispora</taxon>
    </lineage>
</organism>
<dbReference type="AlphaFoldDB" id="A0A397IU60"/>
<comment type="caution">
    <text evidence="1">The sequence shown here is derived from an EMBL/GenBank/DDBJ whole genome shotgun (WGS) entry which is preliminary data.</text>
</comment>
<sequence length="86" mass="9579">MPAKLFSGTLQSLGEIPDNQGYTAIIPDGIVGNNFVIGLLSKEIETSIEEFEIRKVACVFVACKCYIPNYLLLNQEVETNIERIQD</sequence>
<dbReference type="Proteomes" id="UP000266861">
    <property type="component" value="Unassembled WGS sequence"/>
</dbReference>
<protein>
    <submittedName>
        <fullName evidence="1">Uncharacterized protein</fullName>
    </submittedName>
</protein>
<reference evidence="1 2" key="1">
    <citation type="submission" date="2018-08" db="EMBL/GenBank/DDBJ databases">
        <title>Genome and evolution of the arbuscular mycorrhizal fungus Diversispora epigaea (formerly Glomus versiforme) and its bacterial endosymbionts.</title>
        <authorList>
            <person name="Sun X."/>
            <person name="Fei Z."/>
            <person name="Harrison M."/>
        </authorList>
    </citation>
    <scope>NUCLEOTIDE SEQUENCE [LARGE SCALE GENOMIC DNA]</scope>
    <source>
        <strain evidence="1 2">IT104</strain>
    </source>
</reference>
<evidence type="ECO:0000313" key="1">
    <source>
        <dbReference type="EMBL" id="RHZ79529.1"/>
    </source>
</evidence>
<dbReference type="EMBL" id="PQFF01000135">
    <property type="protein sequence ID" value="RHZ79529.1"/>
    <property type="molecule type" value="Genomic_DNA"/>
</dbReference>
<name>A0A397IU60_9GLOM</name>
<accession>A0A397IU60</accession>
<evidence type="ECO:0000313" key="2">
    <source>
        <dbReference type="Proteomes" id="UP000266861"/>
    </source>
</evidence>
<keyword evidence="2" id="KW-1185">Reference proteome</keyword>